<evidence type="ECO:0000313" key="3">
    <source>
        <dbReference type="Proteomes" id="UP000016931"/>
    </source>
</evidence>
<feature type="compositionally biased region" description="Polar residues" evidence="1">
    <location>
        <begin position="480"/>
        <end position="525"/>
    </location>
</feature>
<feature type="compositionally biased region" description="Polar residues" evidence="1">
    <location>
        <begin position="1422"/>
        <end position="1447"/>
    </location>
</feature>
<feature type="compositionally biased region" description="Polar residues" evidence="1">
    <location>
        <begin position="179"/>
        <end position="191"/>
    </location>
</feature>
<proteinExistence type="predicted"/>
<evidence type="ECO:0000313" key="2">
    <source>
        <dbReference type="EMBL" id="EMF13470.1"/>
    </source>
</evidence>
<dbReference type="Proteomes" id="UP000016931">
    <property type="component" value="Unassembled WGS sequence"/>
</dbReference>
<feature type="compositionally biased region" description="Low complexity" evidence="1">
    <location>
        <begin position="1086"/>
        <end position="1098"/>
    </location>
</feature>
<accession>M3D5P6</accession>
<feature type="compositionally biased region" description="Pro residues" evidence="1">
    <location>
        <begin position="377"/>
        <end position="387"/>
    </location>
</feature>
<feature type="compositionally biased region" description="Gly residues" evidence="1">
    <location>
        <begin position="123"/>
        <end position="132"/>
    </location>
</feature>
<feature type="compositionally biased region" description="Basic and acidic residues" evidence="1">
    <location>
        <begin position="951"/>
        <end position="964"/>
    </location>
</feature>
<reference evidence="2 3" key="1">
    <citation type="journal article" date="2012" name="PLoS Pathog.">
        <title>Diverse lifestyles and strategies of plant pathogenesis encoded in the genomes of eighteen Dothideomycetes fungi.</title>
        <authorList>
            <person name="Ohm R.A."/>
            <person name="Feau N."/>
            <person name="Henrissat B."/>
            <person name="Schoch C.L."/>
            <person name="Horwitz B.A."/>
            <person name="Barry K.W."/>
            <person name="Condon B.J."/>
            <person name="Copeland A.C."/>
            <person name="Dhillon B."/>
            <person name="Glaser F."/>
            <person name="Hesse C.N."/>
            <person name="Kosti I."/>
            <person name="LaButti K."/>
            <person name="Lindquist E.A."/>
            <person name="Lucas S."/>
            <person name="Salamov A.A."/>
            <person name="Bradshaw R.E."/>
            <person name="Ciuffetti L."/>
            <person name="Hamelin R.C."/>
            <person name="Kema G.H.J."/>
            <person name="Lawrence C."/>
            <person name="Scott J.A."/>
            <person name="Spatafora J.W."/>
            <person name="Turgeon B.G."/>
            <person name="de Wit P.J.G.M."/>
            <person name="Zhong S."/>
            <person name="Goodwin S.B."/>
            <person name="Grigoriev I.V."/>
        </authorList>
    </citation>
    <scope>NUCLEOTIDE SEQUENCE [LARGE SCALE GENOMIC DNA]</scope>
    <source>
        <strain evidence="2 3">SO2202</strain>
    </source>
</reference>
<protein>
    <submittedName>
        <fullName evidence="2">Uncharacterized protein</fullName>
    </submittedName>
</protein>
<feature type="compositionally biased region" description="Polar residues" evidence="1">
    <location>
        <begin position="791"/>
        <end position="800"/>
    </location>
</feature>
<feature type="compositionally biased region" description="Acidic residues" evidence="1">
    <location>
        <begin position="850"/>
        <end position="870"/>
    </location>
</feature>
<feature type="compositionally biased region" description="Low complexity" evidence="1">
    <location>
        <begin position="76"/>
        <end position="122"/>
    </location>
</feature>
<dbReference type="OrthoDB" id="5423926at2759"/>
<feature type="compositionally biased region" description="Low complexity" evidence="1">
    <location>
        <begin position="32"/>
        <end position="60"/>
    </location>
</feature>
<feature type="compositionally biased region" description="Basic and acidic residues" evidence="1">
    <location>
        <begin position="597"/>
        <end position="606"/>
    </location>
</feature>
<dbReference type="GeneID" id="27899101"/>
<feature type="compositionally biased region" description="Polar residues" evidence="1">
    <location>
        <begin position="1198"/>
        <end position="1214"/>
    </location>
</feature>
<feature type="region of interest" description="Disordered" evidence="1">
    <location>
        <begin position="725"/>
        <end position="876"/>
    </location>
</feature>
<feature type="compositionally biased region" description="Polar residues" evidence="1">
    <location>
        <begin position="821"/>
        <end position="839"/>
    </location>
</feature>
<sequence>MALFGSRRRGSSAARQPLDANTAYAAGVAARAAAAASRPGTSSGLSSAAAAAALRSVTSSPEPVGSIQTRRMVRRGSNSSIGSASIMSGNGRGASMRGGSMQRRGSQGSMAERTFRSPSPGRARGGGGSGGGDRQRRGSQSSMTERTFRSPSPGRSRTNSFTNNGSPVVDAPPVPTIPKSMQQGSAHQRSLSMEPPQRVYSPGPYGRGGRTNSMDRSTAPPPVSTRKGMQLADVNESELERSDSQRKKNISQPQTSQPTSPTSPSRGKAYTHGTGGWYAEPVQNKPTSNGGPGPNPDQLAAKMARIQSAQGQSVKKDGQNSSSQGAQLKTYTQPTITGTAVRPQARPQQATETVMVYDSNSRTFVPQIKTKSAVVEPPSPTLPPLPAAAPGTYDPHTRTIVPVAPAPDVAPPPRNPARLSPTTSPRNSYLQHQPSTVHEDPEEKEEEEEEEEEEGAASLDTPTSARMIQTSVGPAKSYVSAVQQQHQRSASLDVPSRNTPSIRGRQVSASPSPQRKTHFSASPVSHATRHDPPPRDISPAKSALKNSNSPAPSARTASPLAHFSGQSMGPGSDVSSVYSQDGISSMVKKKKKSARVSFDEQPHEIEVPAAAPPKVSRARSPDLDDSDDEDFSKPRPVLPTFGSIRKNREVAEKVTEMAPDRLEYSNDHAIGSILHGANGATKLAGEPMPPVVTSKDTPVNISDSDSISDVGDLGEYVAANAAHVNLPEQTAEQAAPIHEEPSAQSPIEPSERSPVEPIVRDFASVGTAAQKAHDPSVPHISLLPPTPGTEEFTSLDNRQSAEIVVPGGWGAETETDAKSAIATTGTPQHDGASTGTLNSTEEHPPILTPIDEDTDTDDAEFSDAAEDPSEFEGGFASLDAIAVSPITVKPSSGELPASPIKSLTSPPDSPTAPKALGQSDGSTGTTEDKSSGDWTSATAYWSQLSRQQRAQIERDHMSSDDEARPSPAATKKTRKTPPQPISTQASPRSVPAHRIAQPAQPALKNAMRTNPAPVESNHSMRKSMRDGGGLSSGSLRSRSSSAQPAASEQRAGALVKKTMRPQSSGPTVAYSMSNGRVSQEHSYTKPVLTRPVSSTSTTPAPPVVSQRLQKELLNHDSDSESSFRKKKRSNSMTSGGMSMKRSMRGGLPDQGAPAREQRRLSPDRVGRGKGKDSFSIRSLSPTGSIFGRKKAKDVRNSIRGSSVASSGRMTTMRTAQPAKTMRQTPAPAAQKASASSSRFKSRFADSDDSDDDAPPARRGGGGGFRSRFADSDEEDADVLTPVRGIPRRSGQDDGDSTDLDDSDAEGGHKSSSRARNGQIVPLVPDPADVEKAMAVARKNLGITSDPPSTPQKKDDSRDSALAPGSPRASQPPPPALPQSPDINSARKKSFMGGLLRRNRNSQQSVMTVSGMPQNGGAPLIQQHETPTRPQGSQRDSSYSARPQSPTASPGKLIRRASGQPHQRMVRGDSTYSTATAPPMMGESSIWPSGDVPPVPAIPADLQTLKGDGRPATSDGQGVRFSEDVTVSPGAYSARTGRKKKFGMLRRAFGLH</sequence>
<feature type="compositionally biased region" description="Polar residues" evidence="1">
    <location>
        <begin position="307"/>
        <end position="338"/>
    </location>
</feature>
<feature type="compositionally biased region" description="Polar residues" evidence="1">
    <location>
        <begin position="564"/>
        <end position="583"/>
    </location>
</feature>
<dbReference type="OMA" id="DETMTPR"/>
<feature type="compositionally biased region" description="Polar residues" evidence="1">
    <location>
        <begin position="1060"/>
        <end position="1077"/>
    </location>
</feature>
<feature type="compositionally biased region" description="Low complexity" evidence="1">
    <location>
        <begin position="1032"/>
        <end position="1041"/>
    </location>
</feature>
<evidence type="ECO:0000256" key="1">
    <source>
        <dbReference type="SAM" id="MobiDB-lite"/>
    </source>
</evidence>
<feature type="compositionally biased region" description="Low complexity" evidence="1">
    <location>
        <begin position="251"/>
        <end position="265"/>
    </location>
</feature>
<dbReference type="RefSeq" id="XP_016761591.1">
    <property type="nucleotide sequence ID" value="XM_016901964.1"/>
</dbReference>
<feature type="compositionally biased region" description="Low complexity" evidence="1">
    <location>
        <begin position="1131"/>
        <end position="1146"/>
    </location>
</feature>
<feature type="compositionally biased region" description="Acidic residues" evidence="1">
    <location>
        <begin position="1292"/>
        <end position="1304"/>
    </location>
</feature>
<dbReference type="HOGENOM" id="CLU_002643_0_0_1"/>
<feature type="compositionally biased region" description="Polar residues" evidence="1">
    <location>
        <begin position="143"/>
        <end position="166"/>
    </location>
</feature>
<feature type="region of interest" description="Disordered" evidence="1">
    <location>
        <begin position="32"/>
        <end position="351"/>
    </location>
</feature>
<feature type="compositionally biased region" description="Polar residues" evidence="1">
    <location>
        <begin position="420"/>
        <end position="436"/>
    </location>
</feature>
<feature type="non-terminal residue" evidence="2">
    <location>
        <position position="1551"/>
    </location>
</feature>
<dbReference type="STRING" id="692275.M3D5P6"/>
<feature type="compositionally biased region" description="Low complexity" evidence="1">
    <location>
        <begin position="1225"/>
        <end position="1238"/>
    </location>
</feature>
<feature type="region of interest" description="Disordered" evidence="1">
    <location>
        <begin position="370"/>
        <end position="642"/>
    </location>
</feature>
<name>M3D5P6_SPHMS</name>
<dbReference type="eggNOG" id="ENOG502SI51">
    <property type="taxonomic scope" value="Eukaryota"/>
</dbReference>
<feature type="compositionally biased region" description="Polar residues" evidence="1">
    <location>
        <begin position="460"/>
        <end position="472"/>
    </location>
</feature>
<feature type="compositionally biased region" description="Acidic residues" evidence="1">
    <location>
        <begin position="440"/>
        <end position="455"/>
    </location>
</feature>
<dbReference type="EMBL" id="KB456263">
    <property type="protein sequence ID" value="EMF13470.1"/>
    <property type="molecule type" value="Genomic_DNA"/>
</dbReference>
<feature type="compositionally biased region" description="Basic and acidic residues" evidence="1">
    <location>
        <begin position="1155"/>
        <end position="1174"/>
    </location>
</feature>
<keyword evidence="3" id="KW-1185">Reference proteome</keyword>
<feature type="compositionally biased region" description="Polar residues" evidence="1">
    <location>
        <begin position="932"/>
        <end position="950"/>
    </location>
</feature>
<feature type="compositionally biased region" description="Pro residues" evidence="1">
    <location>
        <begin position="404"/>
        <end position="415"/>
    </location>
</feature>
<feature type="region of interest" description="Disordered" evidence="1">
    <location>
        <begin position="681"/>
        <end position="707"/>
    </location>
</feature>
<feature type="compositionally biased region" description="Basic and acidic residues" evidence="1">
    <location>
        <begin position="1108"/>
        <end position="1123"/>
    </location>
</feature>
<feature type="compositionally biased region" description="Polar residues" evidence="1">
    <location>
        <begin position="1400"/>
        <end position="1412"/>
    </location>
</feature>
<organism evidence="2 3">
    <name type="scientific">Sphaerulina musiva (strain SO2202)</name>
    <name type="common">Poplar stem canker fungus</name>
    <name type="synonym">Septoria musiva</name>
    <dbReference type="NCBI Taxonomy" id="692275"/>
    <lineage>
        <taxon>Eukaryota</taxon>
        <taxon>Fungi</taxon>
        <taxon>Dikarya</taxon>
        <taxon>Ascomycota</taxon>
        <taxon>Pezizomycotina</taxon>
        <taxon>Dothideomycetes</taxon>
        <taxon>Dothideomycetidae</taxon>
        <taxon>Mycosphaerellales</taxon>
        <taxon>Mycosphaerellaceae</taxon>
        <taxon>Sphaerulina</taxon>
    </lineage>
</organism>
<feature type="region of interest" description="Disordered" evidence="1">
    <location>
        <begin position="888"/>
        <end position="1496"/>
    </location>
</feature>
<gene>
    <name evidence="2" type="ORF">SEPMUDRAFT_125240</name>
</gene>